<evidence type="ECO:0000256" key="1">
    <source>
        <dbReference type="SAM" id="SignalP"/>
    </source>
</evidence>
<dbReference type="RefSeq" id="WP_222594771.1">
    <property type="nucleotide sequence ID" value="NZ_BJXB01000012.1"/>
</dbReference>
<reference evidence="2 3" key="1">
    <citation type="submission" date="2019-07" db="EMBL/GenBank/DDBJ databases">
        <title>Whole genome shotgun sequence of Deinococcus cellulosilyticus NBRC 106333.</title>
        <authorList>
            <person name="Hosoyama A."/>
            <person name="Uohara A."/>
            <person name="Ohji S."/>
            <person name="Ichikawa N."/>
        </authorList>
    </citation>
    <scope>NUCLEOTIDE SEQUENCE [LARGE SCALE GENOMIC DNA]</scope>
    <source>
        <strain evidence="2 3">NBRC 106333</strain>
    </source>
</reference>
<gene>
    <name evidence="2" type="ORF">DC3_29300</name>
</gene>
<dbReference type="AlphaFoldDB" id="A0A511N359"/>
<keyword evidence="1" id="KW-0732">Signal</keyword>
<dbReference type="EMBL" id="BJXB01000012">
    <property type="protein sequence ID" value="GEM47295.1"/>
    <property type="molecule type" value="Genomic_DNA"/>
</dbReference>
<comment type="caution">
    <text evidence="2">The sequence shown here is derived from an EMBL/GenBank/DDBJ whole genome shotgun (WGS) entry which is preliminary data.</text>
</comment>
<feature type="chain" id="PRO_5021815189" evidence="1">
    <location>
        <begin position="20"/>
        <end position="157"/>
    </location>
</feature>
<accession>A0A511N359</accession>
<proteinExistence type="predicted"/>
<organism evidence="2 3">
    <name type="scientific">Deinococcus cellulosilyticus (strain DSM 18568 / NBRC 106333 / KACC 11606 / 5516J-15)</name>
    <dbReference type="NCBI Taxonomy" id="1223518"/>
    <lineage>
        <taxon>Bacteria</taxon>
        <taxon>Thermotogati</taxon>
        <taxon>Deinococcota</taxon>
        <taxon>Deinococci</taxon>
        <taxon>Deinococcales</taxon>
        <taxon>Deinococcaceae</taxon>
        <taxon>Deinococcus</taxon>
    </lineage>
</organism>
<keyword evidence="3" id="KW-1185">Reference proteome</keyword>
<evidence type="ECO:0000313" key="3">
    <source>
        <dbReference type="Proteomes" id="UP000321306"/>
    </source>
</evidence>
<sequence length="157" mass="17501">MKKPIFAALCLTLASAAFAHQGMPHDHQTTAQASTPTQEQVAVQAKRLGLPEGTIKISECVPGMGEHWANPRDLPFGPIYGVMGNKVVFVEVMVDHNLFKNGQSWVDILKPLPGKRINHVDIEFQPQGHDGFPVPHYDIHAYFVTHQEHMNYCLPVQ</sequence>
<dbReference type="Proteomes" id="UP000321306">
    <property type="component" value="Unassembled WGS sequence"/>
</dbReference>
<dbReference type="Gene3D" id="3.30.200.270">
    <property type="match status" value="1"/>
</dbReference>
<name>A0A511N359_DEIC1</name>
<feature type="signal peptide" evidence="1">
    <location>
        <begin position="1"/>
        <end position="19"/>
    </location>
</feature>
<protein>
    <submittedName>
        <fullName evidence="2">Uncharacterized protein</fullName>
    </submittedName>
</protein>
<evidence type="ECO:0000313" key="2">
    <source>
        <dbReference type="EMBL" id="GEM47295.1"/>
    </source>
</evidence>